<evidence type="ECO:0000313" key="4">
    <source>
        <dbReference type="Proteomes" id="UP001228636"/>
    </source>
</evidence>
<dbReference type="RefSeq" id="WP_165733397.1">
    <property type="nucleotide sequence ID" value="NZ_CP019336.1"/>
</dbReference>
<reference evidence="2" key="3">
    <citation type="submission" date="2023-06" db="EMBL/GenBank/DDBJ databases">
        <authorList>
            <person name="Lucena T."/>
            <person name="Sun Q."/>
        </authorList>
    </citation>
    <scope>NUCLEOTIDE SEQUENCE</scope>
    <source>
        <strain evidence="2">CECT 8670</strain>
    </source>
</reference>
<dbReference type="NCBIfam" id="TIGR03833">
    <property type="entry name" value="YwbE family protein"/>
    <property type="match status" value="1"/>
</dbReference>
<accession>A0AAJ1QV64</accession>
<gene>
    <name evidence="1" type="ORF">BTO15_12905</name>
    <name evidence="2" type="ORF">QWY81_04870</name>
</gene>
<dbReference type="PANTHER" id="PTHR40069">
    <property type="entry name" value="YWBE PROTEIN"/>
    <property type="match status" value="1"/>
</dbReference>
<dbReference type="EMBL" id="JAUFQH010000004">
    <property type="protein sequence ID" value="MDN3618786.1"/>
    <property type="molecule type" value="Genomic_DNA"/>
</dbReference>
<reference evidence="1 3" key="2">
    <citation type="submission" date="2017-02" db="EMBL/GenBank/DDBJ databases">
        <title>Trade-off between light-utilization and light-protection in marine flavobacteria.</title>
        <authorList>
            <person name="Kumagai Y."/>
            <person name="Yoshizawa S."/>
            <person name="Kogure K."/>
            <person name="Iwasaki W."/>
        </authorList>
    </citation>
    <scope>NUCLEOTIDE SEQUENCE [LARGE SCALE GENOMIC DNA]</scope>
    <source>
        <strain evidence="1 3">KCTC 23670</strain>
    </source>
</reference>
<keyword evidence="3" id="KW-1185">Reference proteome</keyword>
<proteinExistence type="predicted"/>
<dbReference type="InterPro" id="IPR019240">
    <property type="entry name" value="DUF2196"/>
</dbReference>
<organism evidence="2 4">
    <name type="scientific">Polaribacter sejongensis</name>
    <dbReference type="NCBI Taxonomy" id="985043"/>
    <lineage>
        <taxon>Bacteria</taxon>
        <taxon>Pseudomonadati</taxon>
        <taxon>Bacteroidota</taxon>
        <taxon>Flavobacteriia</taxon>
        <taxon>Flavobacteriales</taxon>
        <taxon>Flavobacteriaceae</taxon>
    </lineage>
</organism>
<evidence type="ECO:0000313" key="3">
    <source>
        <dbReference type="Proteomes" id="UP000232721"/>
    </source>
</evidence>
<dbReference type="Pfam" id="PF09962">
    <property type="entry name" value="DUF2196"/>
    <property type="match status" value="1"/>
</dbReference>
<dbReference type="PANTHER" id="PTHR40069:SF1">
    <property type="entry name" value="YWBE PROTEIN"/>
    <property type="match status" value="1"/>
</dbReference>
<name>A0AAJ1QV64_9FLAO</name>
<dbReference type="Proteomes" id="UP001228636">
    <property type="component" value="Unassembled WGS sequence"/>
</dbReference>
<dbReference type="AlphaFoldDB" id="A0AAJ1QV64"/>
<protein>
    <submittedName>
        <fullName evidence="2">YwbE family protein</fullName>
    </submittedName>
</protein>
<dbReference type="Proteomes" id="UP000232721">
    <property type="component" value="Chromosome"/>
</dbReference>
<evidence type="ECO:0000313" key="2">
    <source>
        <dbReference type="EMBL" id="MDN3618786.1"/>
    </source>
</evidence>
<reference evidence="2 4" key="1">
    <citation type="journal article" date="2014" name="Int. J. Syst. Evol. Microbiol.">
        <title>Complete genome sequence of Corynebacterium casei LMG S-19264T (=DSM 44701T), isolated from a smear-ripened cheese.</title>
        <authorList>
            <consortium name="US DOE Joint Genome Institute (JGI-PGF)"/>
            <person name="Walter F."/>
            <person name="Albersmeier A."/>
            <person name="Kalinowski J."/>
            <person name="Ruckert C."/>
        </authorList>
    </citation>
    <scope>NUCLEOTIDE SEQUENCE [LARGE SCALE GENOMIC DNA]</scope>
    <source>
        <strain evidence="2 4">CECT 8670</strain>
    </source>
</reference>
<evidence type="ECO:0000313" key="1">
    <source>
        <dbReference type="EMBL" id="AUC22933.1"/>
    </source>
</evidence>
<dbReference type="EMBL" id="CP019336">
    <property type="protein sequence ID" value="AUC22933.1"/>
    <property type="molecule type" value="Genomic_DNA"/>
</dbReference>
<sequence>MIDGRQRKNVKIGLFVEIIQKPHQRSGELTEGVIAKILTKAQNHPYGIKVQLESGLVGRIKNIIE</sequence>